<dbReference type="PROSITE" id="PS00455">
    <property type="entry name" value="AMP_BINDING"/>
    <property type="match status" value="1"/>
</dbReference>
<evidence type="ECO:0000313" key="11">
    <source>
        <dbReference type="Proteomes" id="UP000308054"/>
    </source>
</evidence>
<evidence type="ECO:0000256" key="6">
    <source>
        <dbReference type="ARBA" id="ARBA00066616"/>
    </source>
</evidence>
<dbReference type="PANTHER" id="PTHR43859:SF4">
    <property type="entry name" value="BUTANOATE--COA LIGASE AAE1-RELATED"/>
    <property type="match status" value="1"/>
</dbReference>
<dbReference type="EC" id="6.2.1.44" evidence="6"/>
<dbReference type="Pfam" id="PF00501">
    <property type="entry name" value="AMP-binding"/>
    <property type="match status" value="1"/>
</dbReference>
<evidence type="ECO:0000259" key="8">
    <source>
        <dbReference type="Pfam" id="PF00501"/>
    </source>
</evidence>
<comment type="similarity">
    <text evidence="1">Belongs to the ATP-dependent AMP-binding enzyme family.</text>
</comment>
<feature type="domain" description="AMP-binding enzyme C-terminal" evidence="9">
    <location>
        <begin position="448"/>
        <end position="523"/>
    </location>
</feature>
<comment type="catalytic activity">
    <reaction evidence="5">
        <text>3-(methylsulfanyl)propanoate + ATP + CoA = 3-(methylsulfanyl)propanoyl-CoA + AMP + diphosphate</text>
        <dbReference type="Rhea" id="RHEA:43052"/>
        <dbReference type="ChEBI" id="CHEBI:30616"/>
        <dbReference type="ChEBI" id="CHEBI:33019"/>
        <dbReference type="ChEBI" id="CHEBI:49016"/>
        <dbReference type="ChEBI" id="CHEBI:57287"/>
        <dbReference type="ChEBI" id="CHEBI:82815"/>
        <dbReference type="ChEBI" id="CHEBI:456215"/>
        <dbReference type="EC" id="6.2.1.44"/>
    </reaction>
    <physiologicalReaction direction="left-to-right" evidence="5">
        <dbReference type="Rhea" id="RHEA:43053"/>
    </physiologicalReaction>
</comment>
<dbReference type="AlphaFoldDB" id="A0A4S2GZS7"/>
<dbReference type="InterPro" id="IPR025110">
    <property type="entry name" value="AMP-bd_C"/>
</dbReference>
<dbReference type="GO" id="GO:0016874">
    <property type="term" value="F:ligase activity"/>
    <property type="evidence" value="ECO:0007669"/>
    <property type="project" value="UniProtKB-KW"/>
</dbReference>
<organism evidence="10 11">
    <name type="scientific">Marinicauda algicola</name>
    <dbReference type="NCBI Taxonomy" id="2029849"/>
    <lineage>
        <taxon>Bacteria</taxon>
        <taxon>Pseudomonadati</taxon>
        <taxon>Pseudomonadota</taxon>
        <taxon>Alphaproteobacteria</taxon>
        <taxon>Maricaulales</taxon>
        <taxon>Maricaulaceae</taxon>
        <taxon>Marinicauda</taxon>
    </lineage>
</organism>
<evidence type="ECO:0000256" key="7">
    <source>
        <dbReference type="ARBA" id="ARBA00067668"/>
    </source>
</evidence>
<dbReference type="Gene3D" id="3.40.50.12780">
    <property type="entry name" value="N-terminal domain of ligase-like"/>
    <property type="match status" value="1"/>
</dbReference>
<dbReference type="InterPro" id="IPR020845">
    <property type="entry name" value="AMP-binding_CS"/>
</dbReference>
<dbReference type="GO" id="GO:0006631">
    <property type="term" value="P:fatty acid metabolic process"/>
    <property type="evidence" value="ECO:0007669"/>
    <property type="project" value="UniProtKB-KW"/>
</dbReference>
<evidence type="ECO:0000256" key="1">
    <source>
        <dbReference type="ARBA" id="ARBA00006432"/>
    </source>
</evidence>
<name>A0A4S2GZS7_9PROT</name>
<dbReference type="SUPFAM" id="SSF56801">
    <property type="entry name" value="Acetyl-CoA synthetase-like"/>
    <property type="match status" value="1"/>
</dbReference>
<keyword evidence="4" id="KW-0443">Lipid metabolism</keyword>
<evidence type="ECO:0000256" key="2">
    <source>
        <dbReference type="ARBA" id="ARBA00022598"/>
    </source>
</evidence>
<feature type="domain" description="AMP-dependent synthetase/ligase" evidence="8">
    <location>
        <begin position="20"/>
        <end position="399"/>
    </location>
</feature>
<keyword evidence="11" id="KW-1185">Reference proteome</keyword>
<evidence type="ECO:0000313" key="10">
    <source>
        <dbReference type="EMBL" id="TGY88755.1"/>
    </source>
</evidence>
<evidence type="ECO:0000256" key="5">
    <source>
        <dbReference type="ARBA" id="ARBA00051915"/>
    </source>
</evidence>
<proteinExistence type="inferred from homology"/>
<accession>A0A4S2GZS7</accession>
<comment type="caution">
    <text evidence="10">The sequence shown here is derived from an EMBL/GenBank/DDBJ whole genome shotgun (WGS) entry which is preliminary data.</text>
</comment>
<gene>
    <name evidence="10" type="ORF">E5163_06335</name>
</gene>
<reference evidence="10 11" key="1">
    <citation type="journal article" date="2017" name="Int. J. Syst. Evol. Microbiol.">
        <title>Marinicauda algicola sp. nov., isolated from a marine red alga Rhodosorus marinus.</title>
        <authorList>
            <person name="Jeong S.E."/>
            <person name="Jeon S.H."/>
            <person name="Chun B.H."/>
            <person name="Kim D.W."/>
            <person name="Jeon C.O."/>
        </authorList>
    </citation>
    <scope>NUCLEOTIDE SEQUENCE [LARGE SCALE GENOMIC DNA]</scope>
    <source>
        <strain evidence="10 11">JCM 31718</strain>
    </source>
</reference>
<dbReference type="RefSeq" id="WP_135995294.1">
    <property type="nucleotide sequence ID" value="NZ_CP071057.1"/>
</dbReference>
<evidence type="ECO:0000256" key="4">
    <source>
        <dbReference type="ARBA" id="ARBA00023098"/>
    </source>
</evidence>
<dbReference type="InterPro" id="IPR042099">
    <property type="entry name" value="ANL_N_sf"/>
</dbReference>
<dbReference type="CDD" id="cd12119">
    <property type="entry name" value="ttLC_FACS_AlkK_like"/>
    <property type="match status" value="1"/>
</dbReference>
<dbReference type="Gene3D" id="3.30.300.30">
    <property type="match status" value="1"/>
</dbReference>
<dbReference type="FunFam" id="3.30.300.30:FF:000008">
    <property type="entry name" value="2,3-dihydroxybenzoate-AMP ligase"/>
    <property type="match status" value="1"/>
</dbReference>
<dbReference type="EMBL" id="SRXW01000002">
    <property type="protein sequence ID" value="TGY88755.1"/>
    <property type="molecule type" value="Genomic_DNA"/>
</dbReference>
<keyword evidence="3" id="KW-0276">Fatty acid metabolism</keyword>
<dbReference type="Proteomes" id="UP000308054">
    <property type="component" value="Unassembled WGS sequence"/>
</dbReference>
<dbReference type="Pfam" id="PF13193">
    <property type="entry name" value="AMP-binding_C"/>
    <property type="match status" value="1"/>
</dbReference>
<dbReference type="PANTHER" id="PTHR43859">
    <property type="entry name" value="ACYL-ACTIVATING ENZYME"/>
    <property type="match status" value="1"/>
</dbReference>
<protein>
    <recommendedName>
        <fullName evidence="7">3-methylmercaptopropionyl-CoA ligase</fullName>
        <ecNumber evidence="6">6.2.1.44</ecNumber>
    </recommendedName>
</protein>
<dbReference type="InterPro" id="IPR000873">
    <property type="entry name" value="AMP-dep_synth/lig_dom"/>
</dbReference>
<keyword evidence="2 10" id="KW-0436">Ligase</keyword>
<dbReference type="NCBIfam" id="NF004837">
    <property type="entry name" value="PRK06187.1"/>
    <property type="match status" value="1"/>
</dbReference>
<dbReference type="InterPro" id="IPR045851">
    <property type="entry name" value="AMP-bd_C_sf"/>
</dbReference>
<evidence type="ECO:0000256" key="3">
    <source>
        <dbReference type="ARBA" id="ARBA00022832"/>
    </source>
</evidence>
<dbReference type="OrthoDB" id="9803968at2"/>
<evidence type="ECO:0000259" key="9">
    <source>
        <dbReference type="Pfam" id="PF13193"/>
    </source>
</evidence>
<sequence>MLGQMMHMPLTINSLIDHGARYHGETEVVSVETDGTTRRTNWREICVRSRRLSSALRMLKLARGDRCATLAWNNARHLECYFGISCSGMICHTINPRLPPEQLVYVINHAQDQIIFFDKTFLPLIVRLKDQLSTVRHLVLMSGWDEEAEKLPGLLFYEDVLATGDPEANWVDLEENDASGLCYTSGTTGNPKGVLYSHRSTVLHSLGAALPDTLNISAREVIMPVVPMFHVNAWGVPYAAAMVGAKLVLPGPALDGESLVHLVDRERVTLALGVPTIWQGLLAALEKLDSKAASLRRTVVGGSACPPSMIAEFRDKYGVEVVHAWGMTETSPLGTANALLDRHTTLSDEDQAKIRESQGRPPYGVELKIVDDDGLRLPEDGKAHGKLRVRGHWVVADYFGHEPGQTLDEDGWFETGDVASINGDGFMTIRDRAKDIIKSGGEWISSVELEGIALKHPAIADAAVIAARHDRWDERPILVAVRKVGAELTEHEILAHFSGKVAKWQIPDRAIFVATLPRNATGKLMKTTLRQEHGDILVVGADEHG</sequence>